<dbReference type="CDD" id="cd06583">
    <property type="entry name" value="PGRP"/>
    <property type="match status" value="1"/>
</dbReference>
<dbReference type="SMART" id="SM00701">
    <property type="entry name" value="PGRP"/>
    <property type="match status" value="1"/>
</dbReference>
<reference evidence="4" key="1">
    <citation type="submission" date="2019-10" db="EMBL/GenBank/DDBJ databases">
        <title>Draft genome sequece of Microseira wollei NIES-4236.</title>
        <authorList>
            <person name="Yamaguchi H."/>
            <person name="Suzuki S."/>
            <person name="Kawachi M."/>
        </authorList>
    </citation>
    <scope>NUCLEOTIDE SEQUENCE</scope>
    <source>
        <strain evidence="4">NIES-4236</strain>
    </source>
</reference>
<accession>A0AAV3XLE1</accession>
<dbReference type="InterPro" id="IPR036505">
    <property type="entry name" value="Amidase/PGRP_sf"/>
</dbReference>
<feature type="domain" description="N-acetylmuramoyl-L-alanine amidase" evidence="2">
    <location>
        <begin position="196"/>
        <end position="354"/>
    </location>
</feature>
<dbReference type="Pfam" id="PF01510">
    <property type="entry name" value="Amidase_2"/>
    <property type="match status" value="1"/>
</dbReference>
<sequence length="374" mass="41709">MENGGRFNNRQMLTITEAPKEPIQAKQTLAIAGTASLEDAGKTLTLTIDNQFTTSAGVVNPDGAWRFEFAFQQPGNRLLKLSLDDESVELTIQVFPPPVPLSFVRTPKVVETQETVILFGKTSGYADGSELVLLADKKYELARPRVKDGQWQAPVLFNQTGKRLIEIIGTEPDRAQFELSVQRQTIRVWSRSTWINNITPAEVEDLEPQRITFHHTEYPNLPTNASQSAEVERLRQMQQFHVQQPPAGRGWSDIGYHFVIMPSGRVYEARSQLKRGAHDRVNDGLGIAFDGNYTSRTITQAQFESAVALCAKLFRRYGLGDPVTPVPTPTADFGVKNLPLICGHRDRVQTTCPGAAAGRTIRLEEIRRAVKSKL</sequence>
<dbReference type="AlphaFoldDB" id="A0AAV3XLE1"/>
<evidence type="ECO:0000259" key="3">
    <source>
        <dbReference type="SMART" id="SM00701"/>
    </source>
</evidence>
<dbReference type="PANTHER" id="PTHR11022">
    <property type="entry name" value="PEPTIDOGLYCAN RECOGNITION PROTEIN"/>
    <property type="match status" value="1"/>
</dbReference>
<comment type="similarity">
    <text evidence="1">Belongs to the N-acetylmuramoyl-L-alanine amidase 2 family.</text>
</comment>
<dbReference type="Gene3D" id="3.40.80.10">
    <property type="entry name" value="Peptidoglycan recognition protein-like"/>
    <property type="match status" value="1"/>
</dbReference>
<proteinExistence type="inferred from homology"/>
<comment type="caution">
    <text evidence="4">The sequence shown here is derived from an EMBL/GenBank/DDBJ whole genome shotgun (WGS) entry which is preliminary data.</text>
</comment>
<protein>
    <recommendedName>
        <fullName evidence="6">N-acetylmuramoyl-L-alanine amidase</fullName>
    </recommendedName>
</protein>
<dbReference type="Proteomes" id="UP001050975">
    <property type="component" value="Unassembled WGS sequence"/>
</dbReference>
<evidence type="ECO:0000259" key="2">
    <source>
        <dbReference type="SMART" id="SM00644"/>
    </source>
</evidence>
<evidence type="ECO:0008006" key="6">
    <source>
        <dbReference type="Google" id="ProtNLM"/>
    </source>
</evidence>
<name>A0AAV3XLE1_9CYAN</name>
<dbReference type="EMBL" id="BLAY01000138">
    <property type="protein sequence ID" value="GET41865.1"/>
    <property type="molecule type" value="Genomic_DNA"/>
</dbReference>
<keyword evidence="5" id="KW-1185">Reference proteome</keyword>
<dbReference type="InterPro" id="IPR006619">
    <property type="entry name" value="PGRP_domain_met/bac"/>
</dbReference>
<dbReference type="GO" id="GO:0008745">
    <property type="term" value="F:N-acetylmuramoyl-L-alanine amidase activity"/>
    <property type="evidence" value="ECO:0007669"/>
    <property type="project" value="InterPro"/>
</dbReference>
<dbReference type="InterPro" id="IPR002502">
    <property type="entry name" value="Amidase_domain"/>
</dbReference>
<gene>
    <name evidence="4" type="ORF">MiSe_66790</name>
</gene>
<evidence type="ECO:0000313" key="4">
    <source>
        <dbReference type="EMBL" id="GET41865.1"/>
    </source>
</evidence>
<dbReference type="InterPro" id="IPR015510">
    <property type="entry name" value="PGRP"/>
</dbReference>
<evidence type="ECO:0000256" key="1">
    <source>
        <dbReference type="ARBA" id="ARBA00007553"/>
    </source>
</evidence>
<dbReference type="GO" id="GO:0008270">
    <property type="term" value="F:zinc ion binding"/>
    <property type="evidence" value="ECO:0007669"/>
    <property type="project" value="InterPro"/>
</dbReference>
<evidence type="ECO:0000313" key="5">
    <source>
        <dbReference type="Proteomes" id="UP001050975"/>
    </source>
</evidence>
<dbReference type="PANTHER" id="PTHR11022:SF41">
    <property type="entry name" value="PEPTIDOGLYCAN-RECOGNITION PROTEIN LC-RELATED"/>
    <property type="match status" value="1"/>
</dbReference>
<dbReference type="SMART" id="SM00644">
    <property type="entry name" value="Ami_2"/>
    <property type="match status" value="1"/>
</dbReference>
<organism evidence="4 5">
    <name type="scientific">Microseira wollei NIES-4236</name>
    <dbReference type="NCBI Taxonomy" id="2530354"/>
    <lineage>
        <taxon>Bacteria</taxon>
        <taxon>Bacillati</taxon>
        <taxon>Cyanobacteriota</taxon>
        <taxon>Cyanophyceae</taxon>
        <taxon>Oscillatoriophycideae</taxon>
        <taxon>Aerosakkonematales</taxon>
        <taxon>Aerosakkonemataceae</taxon>
        <taxon>Microseira</taxon>
    </lineage>
</organism>
<dbReference type="GO" id="GO:0009253">
    <property type="term" value="P:peptidoglycan catabolic process"/>
    <property type="evidence" value="ECO:0007669"/>
    <property type="project" value="InterPro"/>
</dbReference>
<feature type="domain" description="Peptidoglycan recognition protein family" evidence="3">
    <location>
        <begin position="186"/>
        <end position="323"/>
    </location>
</feature>
<dbReference type="SUPFAM" id="SSF55846">
    <property type="entry name" value="N-acetylmuramoyl-L-alanine amidase-like"/>
    <property type="match status" value="1"/>
</dbReference>